<evidence type="ECO:0000313" key="1">
    <source>
        <dbReference type="EMBL" id="QMP18309.1"/>
    </source>
</evidence>
<dbReference type="EMBL" id="MT227925">
    <property type="protein sequence ID" value="QMP18309.1"/>
    <property type="molecule type" value="Genomic_DNA"/>
</dbReference>
<gene>
    <name evidence="1" type="ORF">phiV141_49</name>
</gene>
<protein>
    <submittedName>
        <fullName evidence="1">Uncharacterized protein</fullName>
    </submittedName>
</protein>
<proteinExistence type="predicted"/>
<sequence length="62" mass="7436">MQIRKKEYEELQTNKQAYKIALQNTINALQVVVIEDPEHKYREFLEQMMEQGRHAITYGKLP</sequence>
<name>A0A7D7ITE9_9CAUD</name>
<keyword evidence="2" id="KW-1185">Reference proteome</keyword>
<organism evidence="1 2">
    <name type="scientific">Vibrio phage phiV141</name>
    <dbReference type="NCBI Taxonomy" id="2723905"/>
    <lineage>
        <taxon>Viruses</taxon>
        <taxon>Duplodnaviria</taxon>
        <taxon>Heunggongvirae</taxon>
        <taxon>Uroviricota</taxon>
        <taxon>Caudoviricetes</taxon>
        <taxon>Autographivirales</taxon>
        <taxon>Autographivirales incertae sedis</taxon>
        <taxon>Fujianvirus</taxon>
        <taxon>Fujianvirus V141</taxon>
    </lineage>
</organism>
<evidence type="ECO:0000313" key="2">
    <source>
        <dbReference type="Proteomes" id="UP000514515"/>
    </source>
</evidence>
<dbReference type="Proteomes" id="UP000514515">
    <property type="component" value="Segment"/>
</dbReference>
<accession>A0A7D7ITE9</accession>
<reference evidence="1 2" key="1">
    <citation type="submission" date="2020-03" db="EMBL/GenBank/DDBJ databases">
        <authorList>
            <person name="Chen G."/>
            <person name="Lin M."/>
            <person name="Fu H."/>
        </authorList>
    </citation>
    <scope>NUCLEOTIDE SEQUENCE [LARGE SCALE GENOMIC DNA]</scope>
</reference>